<protein>
    <recommendedName>
        <fullName evidence="3">alpha-L-fucosidase</fullName>
        <ecNumber evidence="3">3.2.1.51</ecNumber>
    </recommendedName>
</protein>
<dbReference type="PANTHER" id="PTHR10030">
    <property type="entry name" value="ALPHA-L-FUCOSIDASE"/>
    <property type="match status" value="1"/>
</dbReference>
<comment type="caution">
    <text evidence="8">The sequence shown here is derived from an EMBL/GenBank/DDBJ whole genome shotgun (WGS) entry which is preliminary data.</text>
</comment>
<reference evidence="8 9" key="1">
    <citation type="submission" date="2021-01" db="EMBL/GenBank/DDBJ databases">
        <title>Carboxyliciviraga sp.nov., isolated from coastal sediments.</title>
        <authorList>
            <person name="Lu D."/>
            <person name="Zhang T."/>
        </authorList>
    </citation>
    <scope>NUCLEOTIDE SEQUENCE [LARGE SCALE GENOMIC DNA]</scope>
    <source>
        <strain evidence="8 9">N1Y132</strain>
    </source>
</reference>
<evidence type="ECO:0000256" key="3">
    <source>
        <dbReference type="ARBA" id="ARBA00012662"/>
    </source>
</evidence>
<evidence type="ECO:0000313" key="8">
    <source>
        <dbReference type="EMBL" id="MBK3518904.1"/>
    </source>
</evidence>
<dbReference type="SUPFAM" id="SSF51445">
    <property type="entry name" value="(Trans)glycosidases"/>
    <property type="match status" value="1"/>
</dbReference>
<evidence type="ECO:0000256" key="1">
    <source>
        <dbReference type="ARBA" id="ARBA00004071"/>
    </source>
</evidence>
<proteinExistence type="inferred from homology"/>
<dbReference type="PROSITE" id="PS50022">
    <property type="entry name" value="FA58C_3"/>
    <property type="match status" value="1"/>
</dbReference>
<dbReference type="InterPro" id="IPR000933">
    <property type="entry name" value="Glyco_hydro_29"/>
</dbReference>
<dbReference type="PANTHER" id="PTHR10030:SF37">
    <property type="entry name" value="ALPHA-L-FUCOSIDASE-RELATED"/>
    <property type="match status" value="1"/>
</dbReference>
<dbReference type="Gene3D" id="3.20.20.80">
    <property type="entry name" value="Glycosidases"/>
    <property type="match status" value="1"/>
</dbReference>
<dbReference type="PRINTS" id="PR00741">
    <property type="entry name" value="GLHYDRLASE29"/>
</dbReference>
<evidence type="ECO:0000313" key="9">
    <source>
        <dbReference type="Proteomes" id="UP000605676"/>
    </source>
</evidence>
<dbReference type="SUPFAM" id="SSF49785">
    <property type="entry name" value="Galactose-binding domain-like"/>
    <property type="match status" value="1"/>
</dbReference>
<accession>A0ABS1HMK6</accession>
<dbReference type="InterPro" id="IPR017853">
    <property type="entry name" value="GH"/>
</dbReference>
<evidence type="ECO:0000256" key="6">
    <source>
        <dbReference type="ARBA" id="ARBA00023295"/>
    </source>
</evidence>
<keyword evidence="4" id="KW-0732">Signal</keyword>
<dbReference type="InterPro" id="IPR000421">
    <property type="entry name" value="FA58C"/>
</dbReference>
<dbReference type="InterPro" id="IPR016286">
    <property type="entry name" value="FUC_metazoa-typ"/>
</dbReference>
<dbReference type="EC" id="3.2.1.51" evidence="3"/>
<sequence length="454" mass="52118">MKRNYILLISLILVLPIYVLGQKEENNSNDNVLNFLNLKFGMFIHYNMGTYQAEQWAYPFHDPKDFRPSQLDCNQWAQAAKSSGMQYAVFTTKHHDGFCLWDTKVTNYDIASADKKYKNLDIVKEYTGAFRNAGIKVGLYFSVWDRHHGIQHGNMNQININFTKEQLTELLTNYGDIACIVIDGWGSKWGDGPDFEELPYKTLAEHIHSIQPNCLVINHSCRPDLNYTQIVHYEATHGQHCPFDNTIPSQQGPTLQSTWFWEKGYENQELKSVDEVIKELNFANSHYSNYLLNAAPNDKGLMDENVLVRLKEIGDAITLSAPLKKLPEIKPVHLGVEVMASSSSGKEFGANNIIDADLFTRWQYAEGDEERWIELDFKSPKTFNRVICGEWKRAVQAFKIEAFINGEWKLLVTGEKIGHNFNASFETISAQKYRLTILKASKLPYIAELTFVKY</sequence>
<feature type="domain" description="F5/8 type C" evidence="7">
    <location>
        <begin position="319"/>
        <end position="454"/>
    </location>
</feature>
<dbReference type="Gene3D" id="2.60.120.260">
    <property type="entry name" value="Galactose-binding domain-like"/>
    <property type="match status" value="1"/>
</dbReference>
<keyword evidence="9" id="KW-1185">Reference proteome</keyword>
<dbReference type="InterPro" id="IPR008979">
    <property type="entry name" value="Galactose-bd-like_sf"/>
</dbReference>
<evidence type="ECO:0000256" key="5">
    <source>
        <dbReference type="ARBA" id="ARBA00022801"/>
    </source>
</evidence>
<dbReference type="RefSeq" id="WP_200466125.1">
    <property type="nucleotide sequence ID" value="NZ_JAENRR010000045.1"/>
</dbReference>
<evidence type="ECO:0000256" key="4">
    <source>
        <dbReference type="ARBA" id="ARBA00022729"/>
    </source>
</evidence>
<organism evidence="8 9">
    <name type="scientific">Carboxylicivirga marina</name>
    <dbReference type="NCBI Taxonomy" id="2800988"/>
    <lineage>
        <taxon>Bacteria</taxon>
        <taxon>Pseudomonadati</taxon>
        <taxon>Bacteroidota</taxon>
        <taxon>Bacteroidia</taxon>
        <taxon>Marinilabiliales</taxon>
        <taxon>Marinilabiliaceae</taxon>
        <taxon>Carboxylicivirga</taxon>
    </lineage>
</organism>
<keyword evidence="6" id="KW-0326">Glycosidase</keyword>
<dbReference type="Pfam" id="PF00754">
    <property type="entry name" value="F5_F8_type_C"/>
    <property type="match status" value="1"/>
</dbReference>
<gene>
    <name evidence="8" type="ORF">JIV24_16265</name>
</gene>
<evidence type="ECO:0000256" key="2">
    <source>
        <dbReference type="ARBA" id="ARBA00007951"/>
    </source>
</evidence>
<dbReference type="SMART" id="SM00812">
    <property type="entry name" value="Alpha_L_fucos"/>
    <property type="match status" value="1"/>
</dbReference>
<evidence type="ECO:0000259" key="7">
    <source>
        <dbReference type="PROSITE" id="PS50022"/>
    </source>
</evidence>
<dbReference type="InterPro" id="IPR057739">
    <property type="entry name" value="Glyco_hydro_29_N"/>
</dbReference>
<keyword evidence="5" id="KW-0378">Hydrolase</keyword>
<name>A0ABS1HMK6_9BACT</name>
<dbReference type="Pfam" id="PF01120">
    <property type="entry name" value="Alpha_L_fucos"/>
    <property type="match status" value="1"/>
</dbReference>
<comment type="similarity">
    <text evidence="2">Belongs to the glycosyl hydrolase 29 family.</text>
</comment>
<dbReference type="EMBL" id="JAENRR010000045">
    <property type="protein sequence ID" value="MBK3518904.1"/>
    <property type="molecule type" value="Genomic_DNA"/>
</dbReference>
<dbReference type="Proteomes" id="UP000605676">
    <property type="component" value="Unassembled WGS sequence"/>
</dbReference>
<comment type="function">
    <text evidence="1">Alpha-L-fucosidase is responsible for hydrolyzing the alpha-1,6-linked fucose joined to the reducing-end N-acetylglucosamine of the carbohydrate moieties of glycoproteins.</text>
</comment>